<protein>
    <submittedName>
        <fullName evidence="2">Uncharacterized protein</fullName>
    </submittedName>
</protein>
<reference evidence="2 3" key="1">
    <citation type="submission" date="2024-01" db="EMBL/GenBank/DDBJ databases">
        <title>The genomes of 5 underutilized Papilionoideae crops provide insights into root nodulation and disease resistanc.</title>
        <authorList>
            <person name="Jiang F."/>
        </authorList>
    </citation>
    <scope>NUCLEOTIDE SEQUENCE [LARGE SCALE GENOMIC DNA]</scope>
    <source>
        <strain evidence="2">LVBAO_FW01</strain>
        <tissue evidence="2">Leaves</tissue>
    </source>
</reference>
<name>A0AAN9R7P4_CANGL</name>
<keyword evidence="3" id="KW-1185">Reference proteome</keyword>
<evidence type="ECO:0000313" key="3">
    <source>
        <dbReference type="Proteomes" id="UP001367508"/>
    </source>
</evidence>
<dbReference type="AlphaFoldDB" id="A0AAN9R7P4"/>
<comment type="caution">
    <text evidence="2">The sequence shown here is derived from an EMBL/GenBank/DDBJ whole genome shotgun (WGS) entry which is preliminary data.</text>
</comment>
<proteinExistence type="predicted"/>
<sequence>MEESVVPKRPREEPQGKEDVLNICDEESSKRYKPYNHILSLLESEEEDSTQDLSPLITTLQEEITNCASRSNTLLAQHNHITTTTLTTNNTLEDCSTSTAFSTTNSNDIVGEDDKDSVMRHLLEASDHELGIPNGGEEGLLDFGEDGFNSGDMFSSICDGLWELEDETANYYTLLQSELFL</sequence>
<dbReference type="Proteomes" id="UP001367508">
    <property type="component" value="Unassembled WGS sequence"/>
</dbReference>
<dbReference type="EMBL" id="JAYMYQ010000001">
    <property type="protein sequence ID" value="KAK7362256.1"/>
    <property type="molecule type" value="Genomic_DNA"/>
</dbReference>
<feature type="region of interest" description="Disordered" evidence="1">
    <location>
        <begin position="1"/>
        <end position="20"/>
    </location>
</feature>
<dbReference type="PANTHER" id="PTHR34539:SF3">
    <property type="entry name" value="NAC DOMAIN-CONTAINING PROTEIN"/>
    <property type="match status" value="1"/>
</dbReference>
<accession>A0AAN9R7P4</accession>
<evidence type="ECO:0000256" key="1">
    <source>
        <dbReference type="SAM" id="MobiDB-lite"/>
    </source>
</evidence>
<organism evidence="2 3">
    <name type="scientific">Canavalia gladiata</name>
    <name type="common">Sword bean</name>
    <name type="synonym">Dolichos gladiatus</name>
    <dbReference type="NCBI Taxonomy" id="3824"/>
    <lineage>
        <taxon>Eukaryota</taxon>
        <taxon>Viridiplantae</taxon>
        <taxon>Streptophyta</taxon>
        <taxon>Embryophyta</taxon>
        <taxon>Tracheophyta</taxon>
        <taxon>Spermatophyta</taxon>
        <taxon>Magnoliopsida</taxon>
        <taxon>eudicotyledons</taxon>
        <taxon>Gunneridae</taxon>
        <taxon>Pentapetalae</taxon>
        <taxon>rosids</taxon>
        <taxon>fabids</taxon>
        <taxon>Fabales</taxon>
        <taxon>Fabaceae</taxon>
        <taxon>Papilionoideae</taxon>
        <taxon>50 kb inversion clade</taxon>
        <taxon>NPAAA clade</taxon>
        <taxon>indigoferoid/millettioid clade</taxon>
        <taxon>Phaseoleae</taxon>
        <taxon>Canavalia</taxon>
    </lineage>
</organism>
<evidence type="ECO:0000313" key="2">
    <source>
        <dbReference type="EMBL" id="KAK7362256.1"/>
    </source>
</evidence>
<dbReference type="PANTHER" id="PTHR34539">
    <property type="entry name" value="T6J4.11 PROTEIN"/>
    <property type="match status" value="1"/>
</dbReference>
<gene>
    <name evidence="2" type="ORF">VNO77_04366</name>
</gene>